<gene>
    <name evidence="1" type="ORF">NCTC12965_08254</name>
</gene>
<accession>A0A4U9WJY5</accession>
<dbReference type="InterPro" id="IPR029024">
    <property type="entry name" value="TerB-like"/>
</dbReference>
<proteinExistence type="predicted"/>
<reference evidence="1" key="1">
    <citation type="submission" date="2019-05" db="EMBL/GenBank/DDBJ databases">
        <authorList>
            <consortium name="Pathogen Informatics"/>
        </authorList>
    </citation>
    <scope>NUCLEOTIDE SEQUENCE [LARGE SCALE GENOMIC DNA]</scope>
    <source>
        <strain evidence="1">NCTC12965</strain>
    </source>
</reference>
<sequence>MSFFNKVKGAFSASRDELTKQVSRFKNKKFMQGTVAVCARISVASGGVSAEEKTEDDWVPPGI</sequence>
<dbReference type="EMBL" id="CABEEZ010000163">
    <property type="protein sequence ID" value="VTR59785.1"/>
    <property type="molecule type" value="Genomic_DNA"/>
</dbReference>
<dbReference type="AlphaFoldDB" id="A0A4U9WJY5"/>
<organism evidence="1">
    <name type="scientific">Serratia fonticola</name>
    <dbReference type="NCBI Taxonomy" id="47917"/>
    <lineage>
        <taxon>Bacteria</taxon>
        <taxon>Pseudomonadati</taxon>
        <taxon>Pseudomonadota</taxon>
        <taxon>Gammaproteobacteria</taxon>
        <taxon>Enterobacterales</taxon>
        <taxon>Yersiniaceae</taxon>
        <taxon>Serratia</taxon>
    </lineage>
</organism>
<evidence type="ECO:0000313" key="1">
    <source>
        <dbReference type="EMBL" id="VTR59785.1"/>
    </source>
</evidence>
<protein>
    <submittedName>
        <fullName evidence="1">Uncharacterized protein</fullName>
    </submittedName>
</protein>
<dbReference type="Gene3D" id="1.10.3680.10">
    <property type="entry name" value="TerB-like"/>
    <property type="match status" value="1"/>
</dbReference>
<name>A0A4U9WJY5_SERFO</name>